<protein>
    <recommendedName>
        <fullName evidence="6">DNA endonuclease activator Ctp1 C-terminal domain-containing protein</fullName>
    </recommendedName>
</protein>
<organism evidence="7 8">
    <name type="scientific">Vigna mungo</name>
    <name type="common">Black gram</name>
    <name type="synonym">Phaseolus mungo</name>
    <dbReference type="NCBI Taxonomy" id="3915"/>
    <lineage>
        <taxon>Eukaryota</taxon>
        <taxon>Viridiplantae</taxon>
        <taxon>Streptophyta</taxon>
        <taxon>Embryophyta</taxon>
        <taxon>Tracheophyta</taxon>
        <taxon>Spermatophyta</taxon>
        <taxon>Magnoliopsida</taxon>
        <taxon>eudicotyledons</taxon>
        <taxon>Gunneridae</taxon>
        <taxon>Pentapetalae</taxon>
        <taxon>rosids</taxon>
        <taxon>fabids</taxon>
        <taxon>Fabales</taxon>
        <taxon>Fabaceae</taxon>
        <taxon>Papilionoideae</taxon>
        <taxon>50 kb inversion clade</taxon>
        <taxon>NPAAA clade</taxon>
        <taxon>indigoferoid/millettioid clade</taxon>
        <taxon>Phaseoleae</taxon>
        <taxon>Vigna</taxon>
    </lineage>
</organism>
<keyword evidence="3" id="KW-0539">Nucleus</keyword>
<dbReference type="GO" id="GO:0010792">
    <property type="term" value="P:DNA double-strand break processing involved in repair via single-strand annealing"/>
    <property type="evidence" value="ECO:0007669"/>
    <property type="project" value="TreeGrafter"/>
</dbReference>
<feature type="coiled-coil region" evidence="4">
    <location>
        <begin position="105"/>
        <end position="184"/>
    </location>
</feature>
<dbReference type="PANTHER" id="PTHR15107">
    <property type="entry name" value="RETINOBLASTOMA BINDING PROTEIN 8"/>
    <property type="match status" value="1"/>
</dbReference>
<dbReference type="AlphaFoldDB" id="A0AAQ3RRY6"/>
<proteinExistence type="predicted"/>
<feature type="domain" description="DNA endonuclease activator Ctp1 C-terminal" evidence="6">
    <location>
        <begin position="450"/>
        <end position="487"/>
    </location>
</feature>
<evidence type="ECO:0000259" key="6">
    <source>
        <dbReference type="Pfam" id="PF08573"/>
    </source>
</evidence>
<keyword evidence="4" id="KW-0175">Coiled coil</keyword>
<feature type="compositionally biased region" description="Basic and acidic residues" evidence="5">
    <location>
        <begin position="285"/>
        <end position="296"/>
    </location>
</feature>
<keyword evidence="8" id="KW-1185">Reference proteome</keyword>
<evidence type="ECO:0000256" key="2">
    <source>
        <dbReference type="ARBA" id="ARBA00022763"/>
    </source>
</evidence>
<reference evidence="7 8" key="1">
    <citation type="journal article" date="2023" name="Life. Sci Alliance">
        <title>Evolutionary insights into 3D genome organization and epigenetic landscape of Vigna mungo.</title>
        <authorList>
            <person name="Junaid A."/>
            <person name="Singh B."/>
            <person name="Bhatia S."/>
        </authorList>
    </citation>
    <scope>NUCLEOTIDE SEQUENCE [LARGE SCALE GENOMIC DNA]</scope>
    <source>
        <strain evidence="7">Urdbean</strain>
    </source>
</reference>
<evidence type="ECO:0000313" key="8">
    <source>
        <dbReference type="Proteomes" id="UP001374535"/>
    </source>
</evidence>
<name>A0AAQ3RRY6_VIGMU</name>
<feature type="region of interest" description="Disordered" evidence="5">
    <location>
        <begin position="1"/>
        <end position="23"/>
    </location>
</feature>
<evidence type="ECO:0000256" key="4">
    <source>
        <dbReference type="SAM" id="Coils"/>
    </source>
</evidence>
<comment type="subcellular location">
    <subcellularLocation>
        <location evidence="1">Nucleus</location>
    </subcellularLocation>
</comment>
<accession>A0AAQ3RRY6</accession>
<dbReference type="Proteomes" id="UP001374535">
    <property type="component" value="Chromosome 7"/>
</dbReference>
<dbReference type="GO" id="GO:0005634">
    <property type="term" value="C:nucleus"/>
    <property type="evidence" value="ECO:0007669"/>
    <property type="project" value="UniProtKB-SubCell"/>
</dbReference>
<evidence type="ECO:0000256" key="5">
    <source>
        <dbReference type="SAM" id="MobiDB-lite"/>
    </source>
</evidence>
<evidence type="ECO:0000256" key="3">
    <source>
        <dbReference type="ARBA" id="ARBA00023242"/>
    </source>
</evidence>
<gene>
    <name evidence="7" type="ORF">V8G54_022772</name>
</gene>
<evidence type="ECO:0000256" key="1">
    <source>
        <dbReference type="ARBA" id="ARBA00004123"/>
    </source>
</evidence>
<sequence>MDEPVAVTAERVPHPPSPKLGFPTTDTGAANHVGGLSTILVASIQDAKDRIAQIEYVFCSQLYPQFKSDAASKRRRIDQLQREVDDNMALHKNLVELVQSKVSALKDAEEKRNAAFSKLEDCESEKVKLLARIEELDEKLRTKTREVEEERTLLERVEALTRELQDEKAKRNRVTEAYKRLKSQHVYLRRKVGLCEENVADQNKFESGSEFGTRQSPVSEPVSIQHSLLANCLLHAVAVLASENPNITMGACEAAEVRNEIPLEDFGGLESKTPEVFVTGCEINEVKEKPSEEDRGANLSSPSSGFRDVPKCPPTTKLVSVSSTKRPASSWRQTRTHQSRTGPDPHDDFLDTPLENIRGNLNKDFNKEDLPNPIQEDINNDSSDDETQDMAAKSSPQKKLKQYSINVVDQRSYKYVEPVRKKAERENLKGVECKQCRKFYDAVLPNADGKDADSKQNFRCEHLDGVSRHRYRYVPPLTPEGFWNIGFESEM</sequence>
<dbReference type="EMBL" id="CP144694">
    <property type="protein sequence ID" value="WVZ01966.1"/>
    <property type="molecule type" value="Genomic_DNA"/>
</dbReference>
<dbReference type="InterPro" id="IPR033316">
    <property type="entry name" value="RBBP8-like"/>
</dbReference>
<feature type="region of interest" description="Disordered" evidence="5">
    <location>
        <begin position="285"/>
        <end position="398"/>
    </location>
</feature>
<feature type="compositionally biased region" description="Acidic residues" evidence="5">
    <location>
        <begin position="378"/>
        <end position="388"/>
    </location>
</feature>
<dbReference type="PANTHER" id="PTHR15107:SF0">
    <property type="entry name" value="DNA ENDONUCLEASE ACTIVATOR CTP1 C-TERMINAL DOMAIN-CONTAINING PROTEIN"/>
    <property type="match status" value="1"/>
</dbReference>
<dbReference type="Pfam" id="PF08573">
    <property type="entry name" value="SAE2"/>
    <property type="match status" value="1"/>
</dbReference>
<dbReference type="InterPro" id="IPR013882">
    <property type="entry name" value="Ctp1_C"/>
</dbReference>
<keyword evidence="2" id="KW-0227">DNA damage</keyword>
<feature type="compositionally biased region" description="Polar residues" evidence="5">
    <location>
        <begin position="317"/>
        <end position="333"/>
    </location>
</feature>
<dbReference type="GO" id="GO:0003684">
    <property type="term" value="F:damaged DNA binding"/>
    <property type="evidence" value="ECO:0007669"/>
    <property type="project" value="TreeGrafter"/>
</dbReference>
<evidence type="ECO:0000313" key="7">
    <source>
        <dbReference type="EMBL" id="WVZ01966.1"/>
    </source>
</evidence>